<dbReference type="PANTHER" id="PTHR22916:SF3">
    <property type="entry name" value="UDP-GLCNAC:BETAGAL BETA-1,3-N-ACETYLGLUCOSAMINYLTRANSFERASE-LIKE PROTEIN 1"/>
    <property type="match status" value="1"/>
</dbReference>
<dbReference type="PANTHER" id="PTHR22916">
    <property type="entry name" value="GLYCOSYLTRANSFERASE"/>
    <property type="match status" value="1"/>
</dbReference>
<reference evidence="3" key="1">
    <citation type="submission" date="2018-02" db="EMBL/GenBank/DDBJ databases">
        <title>Genome sequencing of Solimonas sp. HR-BB.</title>
        <authorList>
            <person name="Lee Y."/>
            <person name="Jeon C.O."/>
        </authorList>
    </citation>
    <scope>NUCLEOTIDE SEQUENCE [LARGE SCALE GENOMIC DNA]</scope>
    <source>
        <strain evidence="3">HR-U</strain>
    </source>
</reference>
<keyword evidence="3" id="KW-1185">Reference proteome</keyword>
<dbReference type="Gene3D" id="3.90.550.10">
    <property type="entry name" value="Spore Coat Polysaccharide Biosynthesis Protein SpsA, Chain A"/>
    <property type="match status" value="1"/>
</dbReference>
<dbReference type="Proteomes" id="UP000239590">
    <property type="component" value="Unassembled WGS sequence"/>
</dbReference>
<feature type="domain" description="Glycosyltransferase 2-like" evidence="1">
    <location>
        <begin position="8"/>
        <end position="114"/>
    </location>
</feature>
<proteinExistence type="predicted"/>
<name>A0A2S7IEG4_9BACT</name>
<evidence type="ECO:0000259" key="1">
    <source>
        <dbReference type="Pfam" id="PF00535"/>
    </source>
</evidence>
<dbReference type="OrthoDB" id="9815829at2"/>
<dbReference type="InterPro" id="IPR001173">
    <property type="entry name" value="Glyco_trans_2-like"/>
</dbReference>
<evidence type="ECO:0000313" key="3">
    <source>
        <dbReference type="Proteomes" id="UP000239590"/>
    </source>
</evidence>
<dbReference type="AlphaFoldDB" id="A0A2S7IEG4"/>
<dbReference type="CDD" id="cd00761">
    <property type="entry name" value="Glyco_tranf_GTA_type"/>
    <property type="match status" value="1"/>
</dbReference>
<dbReference type="GO" id="GO:0016758">
    <property type="term" value="F:hexosyltransferase activity"/>
    <property type="evidence" value="ECO:0007669"/>
    <property type="project" value="UniProtKB-ARBA"/>
</dbReference>
<evidence type="ECO:0000313" key="2">
    <source>
        <dbReference type="EMBL" id="PQA52733.1"/>
    </source>
</evidence>
<dbReference type="InterPro" id="IPR029044">
    <property type="entry name" value="Nucleotide-diphossugar_trans"/>
</dbReference>
<accession>A0A2S7IEG4</accession>
<organism evidence="2 3">
    <name type="scientific">Siphonobacter curvatus</name>
    <dbReference type="NCBI Taxonomy" id="2094562"/>
    <lineage>
        <taxon>Bacteria</taxon>
        <taxon>Pseudomonadati</taxon>
        <taxon>Bacteroidota</taxon>
        <taxon>Cytophagia</taxon>
        <taxon>Cytophagales</taxon>
        <taxon>Cytophagaceae</taxon>
        <taxon>Siphonobacter</taxon>
    </lineage>
</organism>
<dbReference type="EMBL" id="PTRA01000013">
    <property type="protein sequence ID" value="PQA52733.1"/>
    <property type="molecule type" value="Genomic_DNA"/>
</dbReference>
<sequence length="308" mass="36262">MGSSITFSIITPVYNREDCIENCISTVLNQSFTDFELIIVNDGSNDKTLEKIQLMCPLDKKIRLITYDENKGANFARNRAIEQAKGDYIIFLDSDDGFSSDQSLREINQKIQSNPGFEHYLFLVSDRLNDKGLPDYVSEFKYKDWLSGKVSGDFAHVVKTRILKKFLFIETFRIYESLSWLRLLKNIDSQLFIPTMVVKRDRERSDSVSNEYRLISRKARINEYKYFQMYIDMYWKDYEYYGITNMLMPQVYKTVLIGISLREFDNNRKLIALRDSRKMNLLKAFNNQLFSFVISSSISLKSIINRFL</sequence>
<dbReference type="SUPFAM" id="SSF53448">
    <property type="entry name" value="Nucleotide-diphospho-sugar transferases"/>
    <property type="match status" value="1"/>
</dbReference>
<gene>
    <name evidence="2" type="ORF">C5O19_25705</name>
</gene>
<protein>
    <recommendedName>
        <fullName evidence="1">Glycosyltransferase 2-like domain-containing protein</fullName>
    </recommendedName>
</protein>
<dbReference type="Pfam" id="PF00535">
    <property type="entry name" value="Glycos_transf_2"/>
    <property type="match status" value="1"/>
</dbReference>
<dbReference type="RefSeq" id="WP_104716236.1">
    <property type="nucleotide sequence ID" value="NZ_PTRA01000013.1"/>
</dbReference>
<comment type="caution">
    <text evidence="2">The sequence shown here is derived from an EMBL/GenBank/DDBJ whole genome shotgun (WGS) entry which is preliminary data.</text>
</comment>